<evidence type="ECO:0000313" key="1">
    <source>
        <dbReference type="EMBL" id="QHT90310.1"/>
    </source>
</evidence>
<dbReference type="AlphaFoldDB" id="A0A6C0ICJ2"/>
<accession>A0A6C0ICJ2</accession>
<name>A0A6C0ICJ2_9ZZZZ</name>
<dbReference type="EMBL" id="MN740153">
    <property type="protein sequence ID" value="QHT90310.1"/>
    <property type="molecule type" value="Genomic_DNA"/>
</dbReference>
<proteinExistence type="predicted"/>
<sequence>MNFLLTGNIQKTDASGNHLESQFNSNVVEDESETPTNAFVDKLTMEYMMNRTHYKKYLAKTDTNKYQRLNEQLLYIQSHEEDIEEITSNLLQDFIRHGNFTKYNTIINTAFEEFLYTCVGYIKDTEYNNKNTDENI</sequence>
<protein>
    <submittedName>
        <fullName evidence="1">Uncharacterized protein</fullName>
    </submittedName>
</protein>
<reference evidence="1" key="1">
    <citation type="journal article" date="2020" name="Nature">
        <title>Giant virus diversity and host interactions through global metagenomics.</title>
        <authorList>
            <person name="Schulz F."/>
            <person name="Roux S."/>
            <person name="Paez-Espino D."/>
            <person name="Jungbluth S."/>
            <person name="Walsh D.A."/>
            <person name="Denef V.J."/>
            <person name="McMahon K.D."/>
            <person name="Konstantinidis K.T."/>
            <person name="Eloe-Fadrosh E.A."/>
            <person name="Kyrpides N.C."/>
            <person name="Woyke T."/>
        </authorList>
    </citation>
    <scope>NUCLEOTIDE SEQUENCE</scope>
    <source>
        <strain evidence="1">GVMAG-M-3300023184-68</strain>
    </source>
</reference>
<organism evidence="1">
    <name type="scientific">viral metagenome</name>
    <dbReference type="NCBI Taxonomy" id="1070528"/>
    <lineage>
        <taxon>unclassified sequences</taxon>
        <taxon>metagenomes</taxon>
        <taxon>organismal metagenomes</taxon>
    </lineage>
</organism>